<dbReference type="STRING" id="993689.GCA_002077135_00764"/>
<dbReference type="InterPro" id="IPR054545">
    <property type="entry name" value="ApeI-like"/>
</dbReference>
<dbReference type="Pfam" id="PF22818">
    <property type="entry name" value="ApeI-like"/>
    <property type="match status" value="1"/>
</dbReference>
<keyword evidence="3" id="KW-1185">Reference proteome</keyword>
<dbReference type="Gene3D" id="3.10.129.10">
    <property type="entry name" value="Hotdog Thioesterase"/>
    <property type="match status" value="1"/>
</dbReference>
<proteinExistence type="predicted"/>
<dbReference type="Proteomes" id="UP000307749">
    <property type="component" value="Unassembled WGS sequence"/>
</dbReference>
<dbReference type="EMBL" id="MWQO01000006">
    <property type="protein sequence ID" value="THD11799.1"/>
    <property type="molecule type" value="Genomic_DNA"/>
</dbReference>
<evidence type="ECO:0000313" key="3">
    <source>
        <dbReference type="Proteomes" id="UP000307749"/>
    </source>
</evidence>
<dbReference type="RefSeq" id="WP_081126149.1">
    <property type="nucleotide sequence ID" value="NZ_DAHXOC010000004.1"/>
</dbReference>
<name>A0A4S3KRW7_9GAMM</name>
<sequence>MSAQVLRSTLCVAPTHACLAGHFPGRPLVPAVLLLDALAGLLETRGQRMLGLSEAKFLAPLLPGEHAALEIVAIDAAQWRFHIIRADTLIACGRVRVAPA</sequence>
<evidence type="ECO:0000259" key="1">
    <source>
        <dbReference type="Pfam" id="PF22818"/>
    </source>
</evidence>
<dbReference type="InterPro" id="IPR029069">
    <property type="entry name" value="HotDog_dom_sf"/>
</dbReference>
<dbReference type="SUPFAM" id="SSF54637">
    <property type="entry name" value="Thioesterase/thiol ester dehydrase-isomerase"/>
    <property type="match status" value="1"/>
</dbReference>
<protein>
    <recommendedName>
        <fullName evidence="1">ApeI dehydratase-like domain-containing protein</fullName>
    </recommendedName>
</protein>
<dbReference type="GO" id="GO:0016829">
    <property type="term" value="F:lyase activity"/>
    <property type="evidence" value="ECO:0007669"/>
    <property type="project" value="UniProtKB-KW"/>
</dbReference>
<reference evidence="2 3" key="1">
    <citation type="submission" date="2017-02" db="EMBL/GenBank/DDBJ databases">
        <title>Whole genome sequencing of Metallibacterium scheffleri DSM 24874 (T).</title>
        <authorList>
            <person name="Kumar S."/>
            <person name="Patil P."/>
            <person name="Patil P.B."/>
        </authorList>
    </citation>
    <scope>NUCLEOTIDE SEQUENCE [LARGE SCALE GENOMIC DNA]</scope>
    <source>
        <strain evidence="2 3">DSM 24874</strain>
    </source>
</reference>
<comment type="caution">
    <text evidence="2">The sequence shown here is derived from an EMBL/GenBank/DDBJ whole genome shotgun (WGS) entry which is preliminary data.</text>
</comment>
<feature type="domain" description="ApeI dehydratase-like" evidence="1">
    <location>
        <begin position="6"/>
        <end position="87"/>
    </location>
</feature>
<gene>
    <name evidence="2" type="ORF">B1806_01585</name>
</gene>
<dbReference type="OrthoDB" id="9812842at2"/>
<accession>A0A4S3KRW7</accession>
<organism evidence="2 3">
    <name type="scientific">Metallibacterium scheffleri</name>
    <dbReference type="NCBI Taxonomy" id="993689"/>
    <lineage>
        <taxon>Bacteria</taxon>
        <taxon>Pseudomonadati</taxon>
        <taxon>Pseudomonadota</taxon>
        <taxon>Gammaproteobacteria</taxon>
        <taxon>Lysobacterales</taxon>
        <taxon>Rhodanobacteraceae</taxon>
        <taxon>Metallibacterium</taxon>
    </lineage>
</organism>
<dbReference type="AlphaFoldDB" id="A0A4S3KRW7"/>
<evidence type="ECO:0000313" key="2">
    <source>
        <dbReference type="EMBL" id="THD11799.1"/>
    </source>
</evidence>